<keyword evidence="3" id="KW-0732">Signal</keyword>
<protein>
    <recommendedName>
        <fullName evidence="3">Carboxylic ester hydrolase</fullName>
        <ecNumber evidence="3">3.1.1.-</ecNumber>
    </recommendedName>
</protein>
<sequence length="543" mass="58655">MLQIRSAGLVAFIGIVVSVLASAVGAETQHIVDTGYAKYLGALTPPFSVAFLGVPYAQPPVGNMRFRAPKALDTESLKLNKGVVNATTYPDFCVQGSIGQGDAGGAGSEDCLKVNIYAPSNATFHSNLPVLVYIHGGGYVYGNPRNWPFDHWINQSPNVVVVSVYYRLDSFGFLAHPSFSDPANGDFNAGLQDQILALKWVQENIASFGGNPSKVTINGQSAGAGSVQMHMIANEGAKRLFSGGIIQSLDSSEMPTAEQQEPLFNFFAEQAGCGEQSITATLACLRNASVSALARAQDAGANFNGSLYKVWNPMIDGKILPDLPTKLLLEGKFAHVPVIVGSTSNETTSTSTDISGTLQRQFPQLTASDLSEFSVVYNRSQFSSDEEWIRTSNGEPNLRCGREKIGDAVLKFNNAWTYRYNQPNPTQNEPGITEHAAENWMMFLGTNTGFNGSTVFTGLNAVETAFSEELIAYWLSFVRAENPNTFKLARSPEWPGFQTNQRTVLQEDPGNSTVKSGVFVETEFAGDASRCAFVAAKSEHLQN</sequence>
<evidence type="ECO:0000256" key="1">
    <source>
        <dbReference type="ARBA" id="ARBA00005964"/>
    </source>
</evidence>
<dbReference type="InterPro" id="IPR050309">
    <property type="entry name" value="Type-B_Carboxylest/Lipase"/>
</dbReference>
<dbReference type="EMBL" id="KQ085908">
    <property type="protein sequence ID" value="KLO17165.1"/>
    <property type="molecule type" value="Genomic_DNA"/>
</dbReference>
<dbReference type="InterPro" id="IPR029058">
    <property type="entry name" value="AB_hydrolase_fold"/>
</dbReference>
<dbReference type="Pfam" id="PF00135">
    <property type="entry name" value="COesterase"/>
    <property type="match status" value="1"/>
</dbReference>
<keyword evidence="6" id="KW-1185">Reference proteome</keyword>
<organism evidence="5 6">
    <name type="scientific">Schizopora paradoxa</name>
    <dbReference type="NCBI Taxonomy" id="27342"/>
    <lineage>
        <taxon>Eukaryota</taxon>
        <taxon>Fungi</taxon>
        <taxon>Dikarya</taxon>
        <taxon>Basidiomycota</taxon>
        <taxon>Agaricomycotina</taxon>
        <taxon>Agaricomycetes</taxon>
        <taxon>Hymenochaetales</taxon>
        <taxon>Schizoporaceae</taxon>
        <taxon>Schizopora</taxon>
    </lineage>
</organism>
<reference evidence="5 6" key="1">
    <citation type="submission" date="2015-04" db="EMBL/GenBank/DDBJ databases">
        <title>Complete genome sequence of Schizopora paradoxa KUC8140, a cosmopolitan wood degrader in East Asia.</title>
        <authorList>
            <consortium name="DOE Joint Genome Institute"/>
            <person name="Min B."/>
            <person name="Park H."/>
            <person name="Jang Y."/>
            <person name="Kim J.-J."/>
            <person name="Kim K.H."/>
            <person name="Pangilinan J."/>
            <person name="Lipzen A."/>
            <person name="Riley R."/>
            <person name="Grigoriev I.V."/>
            <person name="Spatafora J.W."/>
            <person name="Choi I.-G."/>
        </authorList>
    </citation>
    <scope>NUCLEOTIDE SEQUENCE [LARGE SCALE GENOMIC DNA]</scope>
    <source>
        <strain evidence="5 6">KUC8140</strain>
    </source>
</reference>
<dbReference type="OrthoDB" id="408631at2759"/>
<dbReference type="EC" id="3.1.1.-" evidence="3"/>
<evidence type="ECO:0000256" key="2">
    <source>
        <dbReference type="ARBA" id="ARBA00022801"/>
    </source>
</evidence>
<dbReference type="Gene3D" id="3.40.50.1820">
    <property type="entry name" value="alpha/beta hydrolase"/>
    <property type="match status" value="1"/>
</dbReference>
<evidence type="ECO:0000256" key="3">
    <source>
        <dbReference type="RuleBase" id="RU361235"/>
    </source>
</evidence>
<feature type="signal peptide" evidence="3">
    <location>
        <begin position="1"/>
        <end position="26"/>
    </location>
</feature>
<dbReference type="SUPFAM" id="SSF53474">
    <property type="entry name" value="alpha/beta-Hydrolases"/>
    <property type="match status" value="1"/>
</dbReference>
<dbReference type="InParanoid" id="A0A0H2RYK2"/>
<feature type="chain" id="PRO_5005118460" description="Carboxylic ester hydrolase" evidence="3">
    <location>
        <begin position="27"/>
        <end position="543"/>
    </location>
</feature>
<dbReference type="Proteomes" id="UP000053477">
    <property type="component" value="Unassembled WGS sequence"/>
</dbReference>
<evidence type="ECO:0000259" key="4">
    <source>
        <dbReference type="Pfam" id="PF00135"/>
    </source>
</evidence>
<dbReference type="AlphaFoldDB" id="A0A0H2RYK2"/>
<evidence type="ECO:0000313" key="5">
    <source>
        <dbReference type="EMBL" id="KLO17165.1"/>
    </source>
</evidence>
<dbReference type="InterPro" id="IPR019826">
    <property type="entry name" value="Carboxylesterase_B_AS"/>
</dbReference>
<name>A0A0H2RYK2_9AGAM</name>
<gene>
    <name evidence="5" type="ORF">SCHPADRAFT_822033</name>
</gene>
<dbReference type="PROSITE" id="PS00122">
    <property type="entry name" value="CARBOXYLESTERASE_B_1"/>
    <property type="match status" value="1"/>
</dbReference>
<evidence type="ECO:0000313" key="6">
    <source>
        <dbReference type="Proteomes" id="UP000053477"/>
    </source>
</evidence>
<comment type="similarity">
    <text evidence="1 3">Belongs to the type-B carboxylesterase/lipase family.</text>
</comment>
<dbReference type="ESTHER" id="9homo-a0a0h2ryk2">
    <property type="family name" value="Fungal_carboxylesterase_lipase"/>
</dbReference>
<accession>A0A0H2RYK2</accession>
<dbReference type="GO" id="GO:0016787">
    <property type="term" value="F:hydrolase activity"/>
    <property type="evidence" value="ECO:0007669"/>
    <property type="project" value="UniProtKB-KW"/>
</dbReference>
<dbReference type="InterPro" id="IPR002018">
    <property type="entry name" value="CarbesteraseB"/>
</dbReference>
<dbReference type="PANTHER" id="PTHR11559">
    <property type="entry name" value="CARBOXYLESTERASE"/>
    <property type="match status" value="1"/>
</dbReference>
<keyword evidence="2 3" id="KW-0378">Hydrolase</keyword>
<feature type="domain" description="Carboxylesterase type B" evidence="4">
    <location>
        <begin position="50"/>
        <end position="515"/>
    </location>
</feature>
<proteinExistence type="inferred from homology"/>
<dbReference type="STRING" id="27342.A0A0H2RYK2"/>